<evidence type="ECO:0008006" key="4">
    <source>
        <dbReference type="Google" id="ProtNLM"/>
    </source>
</evidence>
<dbReference type="AlphaFoldDB" id="A0A511KN97"/>
<name>A0A511KN97_RHOTO</name>
<evidence type="ECO:0000313" key="2">
    <source>
        <dbReference type="EMBL" id="GEM11336.1"/>
    </source>
</evidence>
<feature type="chain" id="PRO_5022196037" description="Proteophosphoglycan ppg4" evidence="1">
    <location>
        <begin position="30"/>
        <end position="134"/>
    </location>
</feature>
<dbReference type="EMBL" id="BJWK01000014">
    <property type="protein sequence ID" value="GEM11336.1"/>
    <property type="molecule type" value="Genomic_DNA"/>
</dbReference>
<keyword evidence="1" id="KW-0732">Signal</keyword>
<gene>
    <name evidence="2" type="ORF">Rt10032_c14g5353</name>
</gene>
<dbReference type="Proteomes" id="UP000321518">
    <property type="component" value="Unassembled WGS sequence"/>
</dbReference>
<organism evidence="2 3">
    <name type="scientific">Rhodotorula toruloides</name>
    <name type="common">Yeast</name>
    <name type="synonym">Rhodosporidium toruloides</name>
    <dbReference type="NCBI Taxonomy" id="5286"/>
    <lineage>
        <taxon>Eukaryota</taxon>
        <taxon>Fungi</taxon>
        <taxon>Dikarya</taxon>
        <taxon>Basidiomycota</taxon>
        <taxon>Pucciniomycotina</taxon>
        <taxon>Microbotryomycetes</taxon>
        <taxon>Sporidiobolales</taxon>
        <taxon>Sporidiobolaceae</taxon>
        <taxon>Rhodotorula</taxon>
    </lineage>
</organism>
<feature type="signal peptide" evidence="1">
    <location>
        <begin position="1"/>
        <end position="29"/>
    </location>
</feature>
<accession>A0A511KN97</accession>
<sequence length="134" mass="13993">MPFQRTCWLARAATFTLLLLGFATNGANAQGLTTLTQENKRVYSNGQVVTTSIPATVYTTENQVFTWQPTTPPTPAPSIVSHGSVLNVQDYISTVSHATGMPSSASRRGGFSRGSVGAAGAAVVAACAGWTMLL</sequence>
<reference evidence="2 3" key="1">
    <citation type="submission" date="2019-07" db="EMBL/GenBank/DDBJ databases">
        <title>Rhodotorula toruloides NBRC10032 genome sequencing.</title>
        <authorList>
            <person name="Shida Y."/>
            <person name="Takaku H."/>
            <person name="Ogasawara W."/>
            <person name="Mori K."/>
        </authorList>
    </citation>
    <scope>NUCLEOTIDE SEQUENCE [LARGE SCALE GENOMIC DNA]</scope>
    <source>
        <strain evidence="2 3">NBRC10032</strain>
    </source>
</reference>
<evidence type="ECO:0000313" key="3">
    <source>
        <dbReference type="Proteomes" id="UP000321518"/>
    </source>
</evidence>
<protein>
    <recommendedName>
        <fullName evidence="4">Proteophosphoglycan ppg4</fullName>
    </recommendedName>
</protein>
<proteinExistence type="predicted"/>
<comment type="caution">
    <text evidence="2">The sequence shown here is derived from an EMBL/GenBank/DDBJ whole genome shotgun (WGS) entry which is preliminary data.</text>
</comment>
<evidence type="ECO:0000256" key="1">
    <source>
        <dbReference type="SAM" id="SignalP"/>
    </source>
</evidence>